<dbReference type="SUPFAM" id="SSF49899">
    <property type="entry name" value="Concanavalin A-like lectins/glucanases"/>
    <property type="match status" value="1"/>
</dbReference>
<gene>
    <name evidence="4" type="ORF">G4Z02_01325</name>
</gene>
<evidence type="ECO:0000256" key="1">
    <source>
        <dbReference type="ARBA" id="ARBA00006865"/>
    </source>
</evidence>
<feature type="signal peptide" evidence="2">
    <location>
        <begin position="1"/>
        <end position="28"/>
    </location>
</feature>
<dbReference type="EMBL" id="CP048914">
    <property type="protein sequence ID" value="QMS84438.1"/>
    <property type="molecule type" value="Genomic_DNA"/>
</dbReference>
<name>A0A7L7KRL2_9MOLU</name>
<keyword evidence="2" id="KW-0732">Signal</keyword>
<feature type="chain" id="PRO_5036502922" evidence="2">
    <location>
        <begin position="29"/>
        <end position="384"/>
    </location>
</feature>
<dbReference type="GO" id="GO:0004553">
    <property type="term" value="F:hydrolase activity, hydrolyzing O-glycosyl compounds"/>
    <property type="evidence" value="ECO:0007669"/>
    <property type="project" value="InterPro"/>
</dbReference>
<dbReference type="InterPro" id="IPR050546">
    <property type="entry name" value="Glycosyl_Hydrlase_16"/>
</dbReference>
<dbReference type="PANTHER" id="PTHR10963">
    <property type="entry name" value="GLYCOSYL HYDROLASE-RELATED"/>
    <property type="match status" value="1"/>
</dbReference>
<dbReference type="Gene3D" id="2.60.40.10">
    <property type="entry name" value="Immunoglobulins"/>
    <property type="match status" value="1"/>
</dbReference>
<dbReference type="RefSeq" id="WP_258878051.1">
    <property type="nucleotide sequence ID" value="NZ_CP048914.1"/>
</dbReference>
<keyword evidence="4" id="KW-0378">Hydrolase</keyword>
<sequence>MKSMFLRKVTLSTLVVVLITILAACNNATVNPDTIVPEFQGTSDELTLWVGDVFDPYAGVFAFDPKDGNITDQMVILGLGDFPLSTSNKITASGTYTLTYKVVNSSGKTAEHDLVVTVRSFFEELGDYEIGEYELVFSDEFDYTGSPDSSKWNFQTGGWGFGNNEIQYYTDRLDNAFVEDGVLTIRLLKEVYSNRYYTSAKIWTRDIAAWTYGKIEVRAQLPEGKGTWPAIWMMPQDSVYGGWPNSGEIDIMEYVGYQPNVVHGTIHTDAHNGQDGTQIGRSLTVETAEEEFHVYTLEWLPDKLIWSVDGEEFFTYRFIVDSFDNITEDQYYTIWPYNQDFYLILNFAFGGNWGGAQGIDETIEQADFLIDYVRVYEATGLQDE</sequence>
<accession>A0A7L7KRL2</accession>
<dbReference type="InterPro" id="IPR000757">
    <property type="entry name" value="Beta-glucanase-like"/>
</dbReference>
<dbReference type="PROSITE" id="PS51762">
    <property type="entry name" value="GH16_2"/>
    <property type="match status" value="1"/>
</dbReference>
<dbReference type="PANTHER" id="PTHR10963:SF55">
    <property type="entry name" value="GLYCOSIDE HYDROLASE FAMILY 16 PROTEIN"/>
    <property type="match status" value="1"/>
</dbReference>
<dbReference type="Pfam" id="PF00722">
    <property type="entry name" value="Glyco_hydro_16"/>
    <property type="match status" value="1"/>
</dbReference>
<evidence type="ECO:0000313" key="4">
    <source>
        <dbReference type="EMBL" id="QMS84438.1"/>
    </source>
</evidence>
<dbReference type="Gene3D" id="2.60.120.200">
    <property type="match status" value="1"/>
</dbReference>
<comment type="similarity">
    <text evidence="1">Belongs to the glycosyl hydrolase 16 family.</text>
</comment>
<evidence type="ECO:0000256" key="2">
    <source>
        <dbReference type="SAM" id="SignalP"/>
    </source>
</evidence>
<dbReference type="AlphaFoldDB" id="A0A7L7KRL2"/>
<dbReference type="GO" id="GO:0005975">
    <property type="term" value="P:carbohydrate metabolic process"/>
    <property type="evidence" value="ECO:0007669"/>
    <property type="project" value="InterPro"/>
</dbReference>
<feature type="domain" description="GH16" evidence="3">
    <location>
        <begin position="126"/>
        <end position="381"/>
    </location>
</feature>
<dbReference type="CDD" id="cd08023">
    <property type="entry name" value="GH16_laminarinase_like"/>
    <property type="match status" value="1"/>
</dbReference>
<protein>
    <submittedName>
        <fullName evidence="4">Family 16 glycosylhydrolase</fullName>
    </submittedName>
</protein>
<dbReference type="InterPro" id="IPR013320">
    <property type="entry name" value="ConA-like_dom_sf"/>
</dbReference>
<organism evidence="4 5">
    <name type="scientific">Candidatus Xianfuyuplasma coldseepsis</name>
    <dbReference type="NCBI Taxonomy" id="2782163"/>
    <lineage>
        <taxon>Bacteria</taxon>
        <taxon>Bacillati</taxon>
        <taxon>Mycoplasmatota</taxon>
        <taxon>Mollicutes</taxon>
        <taxon>Candidatus Izemoplasmatales</taxon>
        <taxon>Candidatus Izemoplasmataceae</taxon>
        <taxon>Candidatus Xianfuyuplasma</taxon>
    </lineage>
</organism>
<dbReference type="Proteomes" id="UP000514720">
    <property type="component" value="Chromosome"/>
</dbReference>
<dbReference type="KEGG" id="xcl:G4Z02_01325"/>
<dbReference type="PROSITE" id="PS51257">
    <property type="entry name" value="PROKAR_LIPOPROTEIN"/>
    <property type="match status" value="1"/>
</dbReference>
<evidence type="ECO:0000259" key="3">
    <source>
        <dbReference type="PROSITE" id="PS51762"/>
    </source>
</evidence>
<keyword evidence="5" id="KW-1185">Reference proteome</keyword>
<dbReference type="InterPro" id="IPR013783">
    <property type="entry name" value="Ig-like_fold"/>
</dbReference>
<proteinExistence type="inferred from homology"/>
<evidence type="ECO:0000313" key="5">
    <source>
        <dbReference type="Proteomes" id="UP000514720"/>
    </source>
</evidence>
<reference evidence="4 5" key="1">
    <citation type="submission" date="2020-02" db="EMBL/GenBank/DDBJ databases">
        <authorList>
            <person name="Zheng R.K."/>
            <person name="Sun C.M."/>
        </authorList>
    </citation>
    <scope>NUCLEOTIDE SEQUENCE [LARGE SCALE GENOMIC DNA]</scope>
    <source>
        <strain evidence="5">zrk13</strain>
    </source>
</reference>